<accession>A0AAE4CSG4</accession>
<gene>
    <name evidence="1" type="ORF">J2S44_001503</name>
</gene>
<sequence length="45" mass="4517">MDDVTTAAGAEVHRLGTVSPGRTVLAVAHTVATPRSVVDAVDSGE</sequence>
<dbReference type="Proteomes" id="UP001183629">
    <property type="component" value="Unassembled WGS sequence"/>
</dbReference>
<dbReference type="EMBL" id="JAVDYC010000001">
    <property type="protein sequence ID" value="MDR7321253.1"/>
    <property type="molecule type" value="Genomic_DNA"/>
</dbReference>
<name>A0AAE4CSG4_9ACTN</name>
<comment type="caution">
    <text evidence="1">The sequence shown here is derived from an EMBL/GenBank/DDBJ whole genome shotgun (WGS) entry which is preliminary data.</text>
</comment>
<organism evidence="1 2">
    <name type="scientific">Catenuloplanes niger</name>
    <dbReference type="NCBI Taxonomy" id="587534"/>
    <lineage>
        <taxon>Bacteria</taxon>
        <taxon>Bacillati</taxon>
        <taxon>Actinomycetota</taxon>
        <taxon>Actinomycetes</taxon>
        <taxon>Micromonosporales</taxon>
        <taxon>Micromonosporaceae</taxon>
        <taxon>Catenuloplanes</taxon>
    </lineage>
</organism>
<reference evidence="1 2" key="1">
    <citation type="submission" date="2023-07" db="EMBL/GenBank/DDBJ databases">
        <title>Sequencing the genomes of 1000 actinobacteria strains.</title>
        <authorList>
            <person name="Klenk H.-P."/>
        </authorList>
    </citation>
    <scope>NUCLEOTIDE SEQUENCE [LARGE SCALE GENOMIC DNA]</scope>
    <source>
        <strain evidence="1 2">DSM 44711</strain>
    </source>
</reference>
<dbReference type="RefSeq" id="WP_310410139.1">
    <property type="nucleotide sequence ID" value="NZ_JAVDYC010000001.1"/>
</dbReference>
<protein>
    <submittedName>
        <fullName evidence="1">Uncharacterized protein</fullName>
    </submittedName>
</protein>
<evidence type="ECO:0000313" key="2">
    <source>
        <dbReference type="Proteomes" id="UP001183629"/>
    </source>
</evidence>
<dbReference type="AlphaFoldDB" id="A0AAE4CSG4"/>
<proteinExistence type="predicted"/>
<evidence type="ECO:0000313" key="1">
    <source>
        <dbReference type="EMBL" id="MDR7321253.1"/>
    </source>
</evidence>
<keyword evidence="2" id="KW-1185">Reference proteome</keyword>